<dbReference type="EMBL" id="CM047906">
    <property type="protein sequence ID" value="KAJ0085577.1"/>
    <property type="molecule type" value="Genomic_DNA"/>
</dbReference>
<keyword evidence="2" id="KW-1185">Reference proteome</keyword>
<gene>
    <name evidence="1" type="ORF">Patl1_08872</name>
</gene>
<protein>
    <submittedName>
        <fullName evidence="1">Uncharacterized protein</fullName>
    </submittedName>
</protein>
<comment type="caution">
    <text evidence="1">The sequence shown here is derived from an EMBL/GenBank/DDBJ whole genome shotgun (WGS) entry which is preliminary data.</text>
</comment>
<reference evidence="2" key="1">
    <citation type="journal article" date="2023" name="G3 (Bethesda)">
        <title>Genome assembly and association tests identify interacting loci associated with vigor, precocity, and sex in interspecific pistachio rootstocks.</title>
        <authorList>
            <person name="Palmer W."/>
            <person name="Jacygrad E."/>
            <person name="Sagayaradj S."/>
            <person name="Cavanaugh K."/>
            <person name="Han R."/>
            <person name="Bertier L."/>
            <person name="Beede B."/>
            <person name="Kafkas S."/>
            <person name="Golino D."/>
            <person name="Preece J."/>
            <person name="Michelmore R."/>
        </authorList>
    </citation>
    <scope>NUCLEOTIDE SEQUENCE [LARGE SCALE GENOMIC DNA]</scope>
</reference>
<evidence type="ECO:0000313" key="2">
    <source>
        <dbReference type="Proteomes" id="UP001164250"/>
    </source>
</evidence>
<name>A0ACC1AEX1_9ROSI</name>
<accession>A0ACC1AEX1</accession>
<proteinExistence type="predicted"/>
<sequence>MHSIGGDQKVELKTLFSLLNINFIMRIVAGKPGIEVKEAEMEYGPILHLRFGSKSILVVSSPSAVEECFTKNDIIFANRPRSSAGDHFTYNYTAFSWAPYGHLWRSLRRFSVVEVFSSNSLQKSSTILENEIARLLRQVLKQSRRNPGIEDEAADLEVAKKFLLEFKEKFYPSVAVDICDFFPILRLIGYKGRVEKSLSKVQKSRDEYMQGLIDEIRLKKTNSSFQKKTSLIETLLSLQESEPEFYTDDVIKSIMVVMLVAGVDTTAITLEWAMSLLLNHPEALKKLRAEIDGNVGDGRMLNDLDLVKLPYLRCVGNEVDMSEQYGLSLTKAEPLVAFCSPRQNMIEMLSAVDLLE</sequence>
<dbReference type="Proteomes" id="UP001164250">
    <property type="component" value="Chromosome 10"/>
</dbReference>
<organism evidence="1 2">
    <name type="scientific">Pistacia atlantica</name>
    <dbReference type="NCBI Taxonomy" id="434234"/>
    <lineage>
        <taxon>Eukaryota</taxon>
        <taxon>Viridiplantae</taxon>
        <taxon>Streptophyta</taxon>
        <taxon>Embryophyta</taxon>
        <taxon>Tracheophyta</taxon>
        <taxon>Spermatophyta</taxon>
        <taxon>Magnoliopsida</taxon>
        <taxon>eudicotyledons</taxon>
        <taxon>Gunneridae</taxon>
        <taxon>Pentapetalae</taxon>
        <taxon>rosids</taxon>
        <taxon>malvids</taxon>
        <taxon>Sapindales</taxon>
        <taxon>Anacardiaceae</taxon>
        <taxon>Pistacia</taxon>
    </lineage>
</organism>
<evidence type="ECO:0000313" key="1">
    <source>
        <dbReference type="EMBL" id="KAJ0085577.1"/>
    </source>
</evidence>